<reference evidence="2" key="1">
    <citation type="submission" date="2016-12" db="EMBL/GenBank/DDBJ databases">
        <authorList>
            <person name="Varghese N."/>
            <person name="Submissions S."/>
        </authorList>
    </citation>
    <scope>NUCLEOTIDE SEQUENCE [LARGE SCALE GENOMIC DNA]</scope>
    <source>
        <strain evidence="2">DSM 25035</strain>
    </source>
</reference>
<keyword evidence="2" id="KW-1185">Reference proteome</keyword>
<name>A0A1M7ZD23_9BACT</name>
<dbReference type="STRING" id="1073327.SAMN04488108_2326"/>
<protein>
    <submittedName>
        <fullName evidence="1">Uncharacterized protein</fullName>
    </submittedName>
</protein>
<dbReference type="Proteomes" id="UP000184609">
    <property type="component" value="Unassembled WGS sequence"/>
</dbReference>
<gene>
    <name evidence="1" type="ORF">SAMN04488108_2326</name>
</gene>
<evidence type="ECO:0000313" key="2">
    <source>
        <dbReference type="Proteomes" id="UP000184609"/>
    </source>
</evidence>
<proteinExistence type="predicted"/>
<sequence>MNRMKQQNKKPPLSVFETTLSYFLNLEFMINLRRSKIIPREENLPNLLPLIFPKWIKYPSTRLNYLRNSVWHSF</sequence>
<evidence type="ECO:0000313" key="1">
    <source>
        <dbReference type="EMBL" id="SHO62805.1"/>
    </source>
</evidence>
<dbReference type="EMBL" id="FRXN01000003">
    <property type="protein sequence ID" value="SHO62805.1"/>
    <property type="molecule type" value="Genomic_DNA"/>
</dbReference>
<organism evidence="1 2">
    <name type="scientific">Algoriphagus zhangzhouensis</name>
    <dbReference type="NCBI Taxonomy" id="1073327"/>
    <lineage>
        <taxon>Bacteria</taxon>
        <taxon>Pseudomonadati</taxon>
        <taxon>Bacteroidota</taxon>
        <taxon>Cytophagia</taxon>
        <taxon>Cytophagales</taxon>
        <taxon>Cyclobacteriaceae</taxon>
        <taxon>Algoriphagus</taxon>
    </lineage>
</organism>
<dbReference type="AlphaFoldDB" id="A0A1M7ZD23"/>
<accession>A0A1M7ZD23</accession>